<accession>A0ABQ7GR16</accession>
<evidence type="ECO:0000256" key="1">
    <source>
        <dbReference type="SAM" id="SignalP"/>
    </source>
</evidence>
<reference evidence="3" key="1">
    <citation type="submission" date="2017-08" db="EMBL/GenBank/DDBJ databases">
        <authorList>
            <person name="Polle J.E."/>
            <person name="Barry K."/>
            <person name="Cushman J."/>
            <person name="Schmutz J."/>
            <person name="Tran D."/>
            <person name="Hathwaick L.T."/>
            <person name="Yim W.C."/>
            <person name="Jenkins J."/>
            <person name="Mckie-Krisberg Z.M."/>
            <person name="Prochnik S."/>
            <person name="Lindquist E."/>
            <person name="Dockter R.B."/>
            <person name="Adam C."/>
            <person name="Molina H."/>
            <person name="Bunkerborg J."/>
            <person name="Jin E."/>
            <person name="Buchheim M."/>
            <person name="Magnuson J."/>
        </authorList>
    </citation>
    <scope>NUCLEOTIDE SEQUENCE</scope>
    <source>
        <strain evidence="3">CCAP 19/18</strain>
    </source>
</reference>
<dbReference type="SUPFAM" id="SSF50475">
    <property type="entry name" value="FMN-binding split barrel"/>
    <property type="match status" value="1"/>
</dbReference>
<proteinExistence type="predicted"/>
<gene>
    <name evidence="3" type="ORF">DUNSADRAFT_4889</name>
</gene>
<feature type="signal peptide" evidence="1">
    <location>
        <begin position="1"/>
        <end position="15"/>
    </location>
</feature>
<evidence type="ECO:0000313" key="3">
    <source>
        <dbReference type="EMBL" id="KAF5837056.1"/>
    </source>
</evidence>
<dbReference type="Gene3D" id="2.30.110.10">
    <property type="entry name" value="Electron Transport, Fmn-binding Protein, Chain A"/>
    <property type="match status" value="1"/>
</dbReference>
<feature type="domain" description="CREG-like beta-barrel" evidence="2">
    <location>
        <begin position="51"/>
        <end position="209"/>
    </location>
</feature>
<protein>
    <submittedName>
        <fullName evidence="3">Pyridoxamine 5'-phosphate oxidase-domain-containing protein</fullName>
    </submittedName>
</protein>
<sequence length="216" mass="24030">MIALIFSILLASGNAARIKPGARMSSEGILASPRRLLLPRPTQWPKPDPTDRDTAPKMARWISHITTWGTLSTSKDGGMPIGGIVSHSDGPWESPSPRVFFYLTPMDELVQIISENPRVSYTLTEASLPHGCRGQDPENPACAKATLLGSMQAVSEKEQELAKEAMFTRHPEMEAWPPGHHFQLWELKVEEIHLLDWYGGMKTIKGEDYRDASLTN</sequence>
<keyword evidence="4" id="KW-1185">Reference proteome</keyword>
<feature type="chain" id="PRO_5047248753" evidence="1">
    <location>
        <begin position="16"/>
        <end position="216"/>
    </location>
</feature>
<evidence type="ECO:0000259" key="2">
    <source>
        <dbReference type="Pfam" id="PF13883"/>
    </source>
</evidence>
<keyword evidence="1" id="KW-0732">Signal</keyword>
<dbReference type="InterPro" id="IPR012349">
    <property type="entry name" value="Split_barrel_FMN-bd"/>
</dbReference>
<dbReference type="EMBL" id="MU069630">
    <property type="protein sequence ID" value="KAF5837056.1"/>
    <property type="molecule type" value="Genomic_DNA"/>
</dbReference>
<evidence type="ECO:0000313" key="4">
    <source>
        <dbReference type="Proteomes" id="UP000815325"/>
    </source>
</evidence>
<dbReference type="InterPro" id="IPR055343">
    <property type="entry name" value="CREG_beta-barrel"/>
</dbReference>
<dbReference type="PANTHER" id="PTHR13343">
    <property type="entry name" value="CREG1 PROTEIN"/>
    <property type="match status" value="1"/>
</dbReference>
<dbReference type="Proteomes" id="UP000815325">
    <property type="component" value="Unassembled WGS sequence"/>
</dbReference>
<comment type="caution">
    <text evidence="3">The sequence shown here is derived from an EMBL/GenBank/DDBJ whole genome shotgun (WGS) entry which is preliminary data.</text>
</comment>
<organism evidence="3 4">
    <name type="scientific">Dunaliella salina</name>
    <name type="common">Green alga</name>
    <name type="synonym">Protococcus salinus</name>
    <dbReference type="NCBI Taxonomy" id="3046"/>
    <lineage>
        <taxon>Eukaryota</taxon>
        <taxon>Viridiplantae</taxon>
        <taxon>Chlorophyta</taxon>
        <taxon>core chlorophytes</taxon>
        <taxon>Chlorophyceae</taxon>
        <taxon>CS clade</taxon>
        <taxon>Chlamydomonadales</taxon>
        <taxon>Dunaliellaceae</taxon>
        <taxon>Dunaliella</taxon>
    </lineage>
</organism>
<name>A0ABQ7GR16_DUNSA</name>
<dbReference type="Pfam" id="PF13883">
    <property type="entry name" value="CREG_beta-barrel"/>
    <property type="match status" value="1"/>
</dbReference>
<dbReference type="PANTHER" id="PTHR13343:SF17">
    <property type="entry name" value="CELLULAR REPRESSOR OF E1A-STIMULATED GENES, ISOFORM A"/>
    <property type="match status" value="1"/>
</dbReference>